<organism evidence="3 4">
    <name type="scientific">Levilactobacillus bambusae</name>
    <dbReference type="NCBI Taxonomy" id="2024736"/>
    <lineage>
        <taxon>Bacteria</taxon>
        <taxon>Bacillati</taxon>
        <taxon>Bacillota</taxon>
        <taxon>Bacilli</taxon>
        <taxon>Lactobacillales</taxon>
        <taxon>Lactobacillaceae</taxon>
        <taxon>Levilactobacillus</taxon>
    </lineage>
</organism>
<feature type="compositionally biased region" description="Polar residues" evidence="1">
    <location>
        <begin position="36"/>
        <end position="76"/>
    </location>
</feature>
<dbReference type="EMBL" id="QCXQ01000005">
    <property type="protein sequence ID" value="PWF99651.1"/>
    <property type="molecule type" value="Genomic_DNA"/>
</dbReference>
<name>A0A2V1MXU0_9LACO</name>
<gene>
    <name evidence="3" type="ORF">DCM90_07495</name>
</gene>
<comment type="caution">
    <text evidence="3">The sequence shown here is derived from an EMBL/GenBank/DDBJ whole genome shotgun (WGS) entry which is preliminary data.</text>
</comment>
<keyword evidence="2" id="KW-0732">Signal</keyword>
<feature type="region of interest" description="Disordered" evidence="1">
    <location>
        <begin position="24"/>
        <end position="76"/>
    </location>
</feature>
<dbReference type="PROSITE" id="PS51257">
    <property type="entry name" value="PROKAR_LIPOPROTEIN"/>
    <property type="match status" value="1"/>
</dbReference>
<evidence type="ECO:0008006" key="5">
    <source>
        <dbReference type="Google" id="ProtNLM"/>
    </source>
</evidence>
<feature type="signal peptide" evidence="2">
    <location>
        <begin position="1"/>
        <end position="25"/>
    </location>
</feature>
<keyword evidence="4" id="KW-1185">Reference proteome</keyword>
<evidence type="ECO:0000256" key="2">
    <source>
        <dbReference type="SAM" id="SignalP"/>
    </source>
</evidence>
<feature type="chain" id="PRO_5016065724" description="Lipoprotein" evidence="2">
    <location>
        <begin position="26"/>
        <end position="247"/>
    </location>
</feature>
<dbReference type="RefSeq" id="WP_109250752.1">
    <property type="nucleotide sequence ID" value="NZ_QCXQ01000005.1"/>
</dbReference>
<reference evidence="3 4" key="1">
    <citation type="journal article" date="2018" name="Int. J. Syst. Evol. Microbiol.">
        <title>Lactobacillus bambusae sp. nov., isolated from a traditional fermented Ma-bamboo shoots of Taiwan.</title>
        <authorList>
            <person name="Wang L.-T."/>
        </authorList>
    </citation>
    <scope>NUCLEOTIDE SEQUENCE [LARGE SCALE GENOMIC DNA]</scope>
    <source>
        <strain evidence="3 4">BS-W1</strain>
    </source>
</reference>
<evidence type="ECO:0000313" key="4">
    <source>
        <dbReference type="Proteomes" id="UP000245080"/>
    </source>
</evidence>
<dbReference type="AlphaFoldDB" id="A0A2V1MXU0"/>
<protein>
    <recommendedName>
        <fullName evidence="5">Lipoprotein</fullName>
    </recommendedName>
</protein>
<evidence type="ECO:0000313" key="3">
    <source>
        <dbReference type="EMBL" id="PWF99651.1"/>
    </source>
</evidence>
<dbReference type="Proteomes" id="UP000245080">
    <property type="component" value="Unassembled WGS sequence"/>
</dbReference>
<evidence type="ECO:0000256" key="1">
    <source>
        <dbReference type="SAM" id="MobiDB-lite"/>
    </source>
</evidence>
<dbReference type="OrthoDB" id="2418342at2"/>
<sequence>MRRLLGVNLILLMAVMLSGCGNETADDGQAKDEKISSLQRANSQLRAQSGTESTENGTDSTAAVNASSSPTTPVQLSEGQMTAVNNAFYSWAAGRAEVGNMAVTDWTFEHGAGGRGDWYADTPDGKAIMQDEGHPGKTAYPIQAIGGVTFFTAKDGSVGKQDMKDVSTTAGYSTVAREDKPVTKYLLGNNGVVYELKGTPKTVGLTTGYGEAGDDGTFGAYEPQKKFIVSQDTAAQTELNQLLDSYR</sequence>
<proteinExistence type="predicted"/>
<accession>A0A2V1MXU0</accession>